<reference evidence="1" key="2">
    <citation type="journal article" date="2015" name="Fish Shellfish Immunol.">
        <title>Early steps in the European eel (Anguilla anguilla)-Vibrio vulnificus interaction in the gills: Role of the RtxA13 toxin.</title>
        <authorList>
            <person name="Callol A."/>
            <person name="Pajuelo D."/>
            <person name="Ebbesson L."/>
            <person name="Teles M."/>
            <person name="MacKenzie S."/>
            <person name="Amaro C."/>
        </authorList>
    </citation>
    <scope>NUCLEOTIDE SEQUENCE</scope>
</reference>
<dbReference type="EMBL" id="GBXM01079111">
    <property type="protein sequence ID" value="JAH29466.1"/>
    <property type="molecule type" value="Transcribed_RNA"/>
</dbReference>
<sequence>MCLPLINCSWYAVYQPAALLEGLAKMQR</sequence>
<name>A0A0E9RJY9_ANGAN</name>
<accession>A0A0E9RJY9</accession>
<organism evidence="1">
    <name type="scientific">Anguilla anguilla</name>
    <name type="common">European freshwater eel</name>
    <name type="synonym">Muraena anguilla</name>
    <dbReference type="NCBI Taxonomy" id="7936"/>
    <lineage>
        <taxon>Eukaryota</taxon>
        <taxon>Metazoa</taxon>
        <taxon>Chordata</taxon>
        <taxon>Craniata</taxon>
        <taxon>Vertebrata</taxon>
        <taxon>Euteleostomi</taxon>
        <taxon>Actinopterygii</taxon>
        <taxon>Neopterygii</taxon>
        <taxon>Teleostei</taxon>
        <taxon>Anguilliformes</taxon>
        <taxon>Anguillidae</taxon>
        <taxon>Anguilla</taxon>
    </lineage>
</organism>
<reference evidence="1" key="1">
    <citation type="submission" date="2014-11" db="EMBL/GenBank/DDBJ databases">
        <authorList>
            <person name="Amaro Gonzalez C."/>
        </authorList>
    </citation>
    <scope>NUCLEOTIDE SEQUENCE</scope>
</reference>
<evidence type="ECO:0000313" key="1">
    <source>
        <dbReference type="EMBL" id="JAH29466.1"/>
    </source>
</evidence>
<proteinExistence type="predicted"/>
<protein>
    <submittedName>
        <fullName evidence="1">Uncharacterized protein</fullName>
    </submittedName>
</protein>
<dbReference type="AlphaFoldDB" id="A0A0E9RJY9"/>